<comment type="caution">
    <text evidence="2">The sequence shown here is derived from an EMBL/GenBank/DDBJ whole genome shotgun (WGS) entry which is preliminary data.</text>
</comment>
<evidence type="ECO:0000313" key="3">
    <source>
        <dbReference type="Proteomes" id="UP001142374"/>
    </source>
</evidence>
<evidence type="ECO:0000313" key="2">
    <source>
        <dbReference type="EMBL" id="MCQ8768538.1"/>
    </source>
</evidence>
<proteinExistence type="predicted"/>
<feature type="compositionally biased region" description="Gly residues" evidence="1">
    <location>
        <begin position="143"/>
        <end position="153"/>
    </location>
</feature>
<organism evidence="2 3">
    <name type="scientific">Streptomyces telluris</name>
    <dbReference type="NCBI Taxonomy" id="2720021"/>
    <lineage>
        <taxon>Bacteria</taxon>
        <taxon>Bacillati</taxon>
        <taxon>Actinomycetota</taxon>
        <taxon>Actinomycetes</taxon>
        <taxon>Kitasatosporales</taxon>
        <taxon>Streptomycetaceae</taxon>
        <taxon>Streptomyces</taxon>
    </lineage>
</organism>
<gene>
    <name evidence="2" type="ORF">NQU55_01905</name>
</gene>
<reference evidence="2" key="1">
    <citation type="submission" date="2022-06" db="EMBL/GenBank/DDBJ databases">
        <title>WGS of actinobacteria.</title>
        <authorList>
            <person name="Thawai C."/>
        </authorList>
    </citation>
    <scope>NUCLEOTIDE SEQUENCE</scope>
    <source>
        <strain evidence="2">AA8</strain>
    </source>
</reference>
<dbReference type="RefSeq" id="WP_256789494.1">
    <property type="nucleotide sequence ID" value="NZ_JANIID010000001.1"/>
</dbReference>
<sequence>MSTPAPIRILRGTDLLDLSFGFPGLKTEDSGGRRWLVRADPQREGLLVVTFGPQHVVEQAFSDQVPGESRELPVDSRISGRSVLVFEVGPQDSIAYSEEGLLDAMRRLPMRVVDAAREPETAPLAVTIRKAGSGAGDSSDFSDGGGGGGSGEGGDGRDGTARAIALVQLLRTTAELTARYGLDATLEAAAAAGAVIETSREDAAPAAPAAIRPQDPLADPGHPATGIELPYRLYLSPSQKGRWTHRTAISGPGPGERAELWHTRLNGARVRAVWDREGGRTPGPVEPSPFREPMTPQDRHDIVELTANGGLLRPDGQPYVPKPVDVNNLMLSAVGGWLDGLGTWPERPVGISLSEWRHRASMGRDHYVRVMREGYLCPFGHKAVHVRVTERKFGDPRGTYLIQREFVVVRQPLRIYDPGTPLPAGPEPDSDLTNVLFPFTRVHIDTVVTPDLVPPADRTKFFPVTGSENPYRFKITAVDHEGRLVEFRTPLLFLDESKASGAELAIAVGEYNGKDRHPPTASTPAAAVEVPEETGADLLGQSVALAPRSKPDDTRLDVAQMVWGMAAPPALAAPGPGTPSVSRNAQFVPQLRWAYATVPAVSSLTGAATTVPVAYARRYALSGFSQAADPVRPANKGQVFLSLLTPAGSPLKLDFQRERDRSGGLSAPSIAVAGLSRLTGPVSGVAAAAGGDPLALIADGAFRPDGFFRPLSGGDEIGPSLLGLIPLAKVIKAVDGLDQPLKVPNFFTETITAVTGFLSDLRRVRELINHEIDRYPAAARRVVETAQKFVGTVGDFIAERLPGRPSPTTQMRDVDNAFEAFAAALSDLLAALPADADPGVRALLIHVRQQVATWTTAAGQAIALRDAVEKAALGARLPEAVNARLEWSPGIQKYPAAAPVFVPDDDGRFSVVVDLRGSLRSDLSVGADVTCSLERFSLLLVPAFNALQLSFKHVRFSARAGKKPEIDVVLKSVDFIGPLSFVQTLRRLIPVDGFSDPPGIEVTPSGITARYALPLPNLAVGVFSLENLRLGAYLDLPFIGRTVEIGFFFCTRQAPFRLTVSLLGGGGFFGIVLTPERVAVLEAALEFGAALSMNFGVASGSLSVMAGIYYRLELPSDESRLTGYFRARGEVDVLGIVSASIEICLELTFEPPNTVSGRARISISVHIGFWSQSVTIECEKRFVGSPSSLTALNGEAALAEAAGAGRPVTFAEMMAPYPDPVTGVRRDPVAEYCTAFAEVS</sequence>
<feature type="region of interest" description="Disordered" evidence="1">
    <location>
        <begin position="276"/>
        <end position="295"/>
    </location>
</feature>
<protein>
    <submittedName>
        <fullName evidence="2">Uncharacterized protein</fullName>
    </submittedName>
</protein>
<accession>A0A9X2RJC1</accession>
<dbReference type="AlphaFoldDB" id="A0A9X2RJC1"/>
<feature type="region of interest" description="Disordered" evidence="1">
    <location>
        <begin position="129"/>
        <end position="158"/>
    </location>
</feature>
<dbReference type="Proteomes" id="UP001142374">
    <property type="component" value="Unassembled WGS sequence"/>
</dbReference>
<keyword evidence="3" id="KW-1185">Reference proteome</keyword>
<name>A0A9X2RJC1_9ACTN</name>
<dbReference type="EMBL" id="JANIID010000001">
    <property type="protein sequence ID" value="MCQ8768538.1"/>
    <property type="molecule type" value="Genomic_DNA"/>
</dbReference>
<evidence type="ECO:0000256" key="1">
    <source>
        <dbReference type="SAM" id="MobiDB-lite"/>
    </source>
</evidence>